<reference evidence="2" key="1">
    <citation type="submission" date="2014-11" db="EMBL/GenBank/DDBJ databases">
        <authorList>
            <person name="Geib S."/>
        </authorList>
    </citation>
    <scope>NUCLEOTIDE SEQUENCE</scope>
</reference>
<protein>
    <submittedName>
        <fullName evidence="2">Uncharacterized protein</fullName>
    </submittedName>
</protein>
<dbReference type="EMBL" id="GBXI01008667">
    <property type="protein sequence ID" value="JAD05625.1"/>
    <property type="molecule type" value="Transcribed_RNA"/>
</dbReference>
<reference evidence="2" key="2">
    <citation type="journal article" date="2015" name="Gigascience">
        <title>Reconstructing a comprehensive transcriptome assembly of a white-pupal translocated strain of the pest fruit fly Bactrocera cucurbitae.</title>
        <authorList>
            <person name="Sim S.B."/>
            <person name="Calla B."/>
            <person name="Hall B."/>
            <person name="DeRego T."/>
            <person name="Geib S.M."/>
        </authorList>
    </citation>
    <scope>NUCLEOTIDE SEQUENCE</scope>
</reference>
<gene>
    <name evidence="2" type="ORF">g.39285</name>
</gene>
<feature type="compositionally biased region" description="Basic and acidic residues" evidence="1">
    <location>
        <begin position="271"/>
        <end position="293"/>
    </location>
</feature>
<feature type="region of interest" description="Disordered" evidence="1">
    <location>
        <begin position="369"/>
        <end position="391"/>
    </location>
</feature>
<dbReference type="AlphaFoldDB" id="A0A0A1X4E0"/>
<sequence length="485" mass="53357">MRSQQRMLRPRPQAGIARSASGTRHSTGMYFSEVDVAKGADGFNYNIRSSEDISSGYSSAEPVSVGLSRTSSMTNASKTRLKARRTTEILNEPPHKFRPTEQEFRSSLDDFETLHDPTAVDIQKCIQILEEMPLVRTAEERSDEGKSPPLEKMQTIDEINDDLNLECSFVVENVDKERVELKGQELAASDTTTQEQLETEAEFGAVEEHLNFSETFADLDEVAITDDYYFREDNNSICSNTDTYNTLESSSDEDNESDVFADALPNLVEAEGTKEDKVAEETHADSFKQEEHTAAGTKTDLTIKEADPISEPKPTTEVELRDTTDRPKINAKELLDTLKAIKDDFRATIATTTTIPTSTYTTTIDNRLYTPRPLTHNKGKAPAPPLPPRPARPADVVCSTTVPNSGLDAANLSSRSPSIISSSTVLPSGLEAASLSSRSPSPAPHRNIFKNIKSNLLRLASNNSLTGKTSEASVEKPTTPYETQL</sequence>
<proteinExistence type="predicted"/>
<accession>A0A0A1X4E0</accession>
<feature type="region of interest" description="Disordered" evidence="1">
    <location>
        <begin position="463"/>
        <end position="485"/>
    </location>
</feature>
<organism evidence="2">
    <name type="scientific">Zeugodacus cucurbitae</name>
    <name type="common">Melon fruit fly</name>
    <name type="synonym">Bactrocera cucurbitae</name>
    <dbReference type="NCBI Taxonomy" id="28588"/>
    <lineage>
        <taxon>Eukaryota</taxon>
        <taxon>Metazoa</taxon>
        <taxon>Ecdysozoa</taxon>
        <taxon>Arthropoda</taxon>
        <taxon>Hexapoda</taxon>
        <taxon>Insecta</taxon>
        <taxon>Pterygota</taxon>
        <taxon>Neoptera</taxon>
        <taxon>Endopterygota</taxon>
        <taxon>Diptera</taxon>
        <taxon>Brachycera</taxon>
        <taxon>Muscomorpha</taxon>
        <taxon>Tephritoidea</taxon>
        <taxon>Tephritidae</taxon>
        <taxon>Zeugodacus</taxon>
        <taxon>Zeugodacus</taxon>
    </lineage>
</organism>
<evidence type="ECO:0000256" key="1">
    <source>
        <dbReference type="SAM" id="MobiDB-lite"/>
    </source>
</evidence>
<name>A0A0A1X4E0_ZEUCU</name>
<feature type="region of interest" description="Disordered" evidence="1">
    <location>
        <begin position="270"/>
        <end position="295"/>
    </location>
</feature>
<feature type="region of interest" description="Disordered" evidence="1">
    <location>
        <begin position="1"/>
        <end position="23"/>
    </location>
</feature>
<evidence type="ECO:0000313" key="2">
    <source>
        <dbReference type="EMBL" id="JAD05625.1"/>
    </source>
</evidence>
<feature type="compositionally biased region" description="Pro residues" evidence="1">
    <location>
        <begin position="382"/>
        <end position="391"/>
    </location>
</feature>